<evidence type="ECO:0000313" key="2">
    <source>
        <dbReference type="EMBL" id="AFU00665.1"/>
    </source>
</evidence>
<reference evidence="2 3" key="1">
    <citation type="journal article" date="2012" name="J. Bacteriol.">
        <title>Complete genome sequence of Nocardia brasiliensis HUJEG-1.</title>
        <authorList>
            <person name="Vera-Cabrera L."/>
            <person name="Ortiz-Lopez R."/>
            <person name="Elizondo-Gonzalez R."/>
            <person name="Perez-Maya A.A."/>
            <person name="Ocampo-Candiani J."/>
        </authorList>
    </citation>
    <scope>NUCLEOTIDE SEQUENCE [LARGE SCALE GENOMIC DNA]</scope>
    <source>
        <strain evidence="3">ATCC 700358</strain>
    </source>
</reference>
<evidence type="ECO:0000256" key="1">
    <source>
        <dbReference type="SAM" id="MobiDB-lite"/>
    </source>
</evidence>
<dbReference type="HOGENOM" id="CLU_481314_0_0_11"/>
<proteinExistence type="predicted"/>
<sequence>MRVELSGPADAGLHLVEDEQRAVARGDLPRLGEVVERRHHHAALPHHRLEEHRGGVVVDRGLERGGVTVGHVHHARGHRLERRALGRLPGERERAHGAAVERLLAGDDLGPAGQPRDLERRLVRLGPRIAEERASGMPVVGGAVAEMREQPFRQFDDRLVRIDIRDMAERAQLLGDRGEDRRMGVAETVDRDAAEEIDIAVTVRVVDHRTRATHQRQLRGAVVVHHRGGPPLLEFLVFAHCFVPSGEPAPAGAGVTIVPIPSPVNSSSSTECGMRPSMTWAVGTPPCTARKQASILGTMPASSRGSNSASAAVSIRVISDERSGHSVYRPSTSVSTTSFSAPIPSASAAAAVSALMLCTTPSASGAMVETTGMRPASIRSSTASGFTSLTSPTRPISVGTPSTSTVRRVAVNRPASSPEMPTAYGPCALISPTSSRPTCPNSTIRTTSITSGVVTRKPPRNSPCRPSFFSIALICGPPPCTTTGCTPTVRRKAMSAAKACSSSASTMALPPNFTTTILSRNFCNQGSASASTCALSSAESSWCSWPVMSCRPNSLRRTRARGRWCG</sequence>
<accession>K0EUV5</accession>
<dbReference type="Proteomes" id="UP000006304">
    <property type="component" value="Chromosome"/>
</dbReference>
<organism evidence="2 3">
    <name type="scientific">Nocardia brasiliensis (strain ATCC 700358 / HUJEG-1)</name>
    <dbReference type="NCBI Taxonomy" id="1133849"/>
    <lineage>
        <taxon>Bacteria</taxon>
        <taxon>Bacillati</taxon>
        <taxon>Actinomycetota</taxon>
        <taxon>Actinomycetes</taxon>
        <taxon>Mycobacteriales</taxon>
        <taxon>Nocardiaceae</taxon>
        <taxon>Nocardia</taxon>
    </lineage>
</organism>
<protein>
    <submittedName>
        <fullName evidence="2">Ion transporter</fullName>
    </submittedName>
</protein>
<feature type="region of interest" description="Disordered" evidence="1">
    <location>
        <begin position="375"/>
        <end position="402"/>
    </location>
</feature>
<dbReference type="KEGG" id="nbr:O3I_013520"/>
<gene>
    <name evidence="2" type="ORF">O3I_013520</name>
</gene>
<evidence type="ECO:0000313" key="3">
    <source>
        <dbReference type="Proteomes" id="UP000006304"/>
    </source>
</evidence>
<dbReference type="AlphaFoldDB" id="K0EUV5"/>
<name>K0EUV5_NOCB7</name>
<feature type="compositionally biased region" description="Polar residues" evidence="1">
    <location>
        <begin position="378"/>
        <end position="402"/>
    </location>
</feature>
<dbReference type="EMBL" id="CP003876">
    <property type="protein sequence ID" value="AFU00665.1"/>
    <property type="molecule type" value="Genomic_DNA"/>
</dbReference>
<dbReference type="eggNOG" id="COG1228">
    <property type="taxonomic scope" value="Bacteria"/>
</dbReference>
<dbReference type="STRING" id="1133849.O3I_013520"/>
<keyword evidence="3" id="KW-1185">Reference proteome</keyword>